<dbReference type="Proteomes" id="UP000580910">
    <property type="component" value="Unassembled WGS sequence"/>
</dbReference>
<accession>A0A7W3J385</accession>
<dbReference type="Pfam" id="PF13305">
    <property type="entry name" value="TetR_C_33"/>
    <property type="match status" value="1"/>
</dbReference>
<dbReference type="EMBL" id="JACGXA010000001">
    <property type="protein sequence ID" value="MBA8805399.1"/>
    <property type="molecule type" value="Genomic_DNA"/>
</dbReference>
<dbReference type="InterPro" id="IPR009057">
    <property type="entry name" value="Homeodomain-like_sf"/>
</dbReference>
<keyword evidence="1" id="KW-0805">Transcription regulation</keyword>
<evidence type="ECO:0000259" key="3">
    <source>
        <dbReference type="Pfam" id="PF13305"/>
    </source>
</evidence>
<feature type="domain" description="HTH-type transcriptional regulator MT1864/Rv1816-like C-terminal" evidence="3">
    <location>
        <begin position="100"/>
        <end position="221"/>
    </location>
</feature>
<comment type="caution">
    <text evidence="4">The sequence shown here is derived from an EMBL/GenBank/DDBJ whole genome shotgun (WGS) entry which is preliminary data.</text>
</comment>
<reference evidence="4 5" key="1">
    <citation type="submission" date="2020-07" db="EMBL/GenBank/DDBJ databases">
        <title>Sequencing the genomes of 1000 actinobacteria strains.</title>
        <authorList>
            <person name="Klenk H.-P."/>
        </authorList>
    </citation>
    <scope>NUCLEOTIDE SEQUENCE [LARGE SCALE GENOMIC DNA]</scope>
    <source>
        <strain evidence="4 5">DSM 21349</strain>
    </source>
</reference>
<dbReference type="InterPro" id="IPR025996">
    <property type="entry name" value="MT1864/Rv1816-like_C"/>
</dbReference>
<protein>
    <submittedName>
        <fullName evidence="4">AcrR family transcriptional regulator</fullName>
    </submittedName>
</protein>
<organism evidence="4 5">
    <name type="scientific">Nocardioides ginsengisegetis</name>
    <dbReference type="NCBI Taxonomy" id="661491"/>
    <lineage>
        <taxon>Bacteria</taxon>
        <taxon>Bacillati</taxon>
        <taxon>Actinomycetota</taxon>
        <taxon>Actinomycetes</taxon>
        <taxon>Propionibacteriales</taxon>
        <taxon>Nocardioidaceae</taxon>
        <taxon>Nocardioides</taxon>
    </lineage>
</organism>
<dbReference type="AlphaFoldDB" id="A0A7W3J385"/>
<dbReference type="InterPro" id="IPR036271">
    <property type="entry name" value="Tet_transcr_reg_TetR-rel_C_sf"/>
</dbReference>
<evidence type="ECO:0000313" key="4">
    <source>
        <dbReference type="EMBL" id="MBA8805399.1"/>
    </source>
</evidence>
<dbReference type="Gene3D" id="1.10.357.10">
    <property type="entry name" value="Tetracycline Repressor, domain 2"/>
    <property type="match status" value="1"/>
</dbReference>
<keyword evidence="2" id="KW-0804">Transcription</keyword>
<dbReference type="RefSeq" id="WP_182541140.1">
    <property type="nucleotide sequence ID" value="NZ_JACGXA010000001.1"/>
</dbReference>
<sequence length="252" mass="27850">MAAGTQEPTRRERQREATFEEIVRASRELLGEGAELSLRAVAGRMGMTAPALYRYVASYQELVDLVAFEIDKAATERLVAAAATAPADDPAARLICASVEFRAWALANAREFSLCFANPIADSSCLRRELLTASSSGHFFTDLMHDLWEHRGFPIPSLDELPPAVAEAVRDPLIPAKVEKIAPADRGLVWVYMQGWTMLYGVVTLEVFGHMDPRVITSGEMFIDTVHAFCQRVALADDWGRLEALLRERLAG</sequence>
<evidence type="ECO:0000313" key="5">
    <source>
        <dbReference type="Proteomes" id="UP000580910"/>
    </source>
</evidence>
<evidence type="ECO:0000256" key="2">
    <source>
        <dbReference type="ARBA" id="ARBA00023163"/>
    </source>
</evidence>
<gene>
    <name evidence="4" type="ORF">FB382_003690</name>
</gene>
<dbReference type="SUPFAM" id="SSF46689">
    <property type="entry name" value="Homeodomain-like"/>
    <property type="match status" value="1"/>
</dbReference>
<proteinExistence type="predicted"/>
<name>A0A7W3J385_9ACTN</name>
<dbReference type="SUPFAM" id="SSF48498">
    <property type="entry name" value="Tetracyclin repressor-like, C-terminal domain"/>
    <property type="match status" value="1"/>
</dbReference>
<keyword evidence="5" id="KW-1185">Reference proteome</keyword>
<evidence type="ECO:0000256" key="1">
    <source>
        <dbReference type="ARBA" id="ARBA00023015"/>
    </source>
</evidence>